<geneLocation type="plasmid" evidence="1 2">
    <name>pACP4.1</name>
</geneLocation>
<sequence length="105" mass="11372">MKSMKQDSADSMASLLCKVTVTGEPSCKSDSGIAGQYEFGVHLKRTVNPSALADAEKSEIACRVLDCFHSRIGIDVLDDFVIAVTLPNGQEITDDDTPALLWWVP</sequence>
<accession>A0A240UIV4</accession>
<dbReference type="Proteomes" id="UP000194440">
    <property type="component" value="Plasmid pACP4.1"/>
</dbReference>
<keyword evidence="2" id="KW-1185">Reference proteome</keyword>
<proteinExistence type="predicted"/>
<reference evidence="1" key="1">
    <citation type="submission" date="2017-05" db="EMBL/GenBank/DDBJ databases">
        <title>Polyphasic characterization of four soil-derived phenanthrene-degrading Acidovorax strains and proposal of Acidovorax phenanthrenivorans sp. nov.</title>
        <authorList>
            <person name="Singleton D."/>
            <person name="Lee J."/>
            <person name="Dickey A.N."/>
            <person name="Stroud A."/>
            <person name="Scholl E.H."/>
            <person name="Wright F.A."/>
            <person name="Aitken M.D."/>
        </authorList>
    </citation>
    <scope>NUCLEOTIDE SEQUENCE</scope>
    <source>
        <strain evidence="1">P4</strain>
        <plasmid evidence="1">pACP4.1</plasmid>
    </source>
</reference>
<name>A0A240UIV4_9BURK</name>
<dbReference type="KEGG" id="acip:CBP36_18935"/>
<organism evidence="1 2">
    <name type="scientific">Acidovorax carolinensis</name>
    <dbReference type="NCBI Taxonomy" id="553814"/>
    <lineage>
        <taxon>Bacteria</taxon>
        <taxon>Pseudomonadati</taxon>
        <taxon>Pseudomonadota</taxon>
        <taxon>Betaproteobacteria</taxon>
        <taxon>Burkholderiales</taxon>
        <taxon>Comamonadaceae</taxon>
        <taxon>Acidovorax</taxon>
    </lineage>
</organism>
<evidence type="ECO:0000313" key="1">
    <source>
        <dbReference type="EMBL" id="ART61056.1"/>
    </source>
</evidence>
<dbReference type="AlphaFoldDB" id="A0A240UIV4"/>
<gene>
    <name evidence="1" type="ORF">CBP36_18935</name>
</gene>
<dbReference type="EMBL" id="CP021367">
    <property type="protein sequence ID" value="ART61056.1"/>
    <property type="molecule type" value="Genomic_DNA"/>
</dbReference>
<keyword evidence="1" id="KW-0614">Plasmid</keyword>
<protein>
    <submittedName>
        <fullName evidence="1">Uncharacterized protein</fullName>
    </submittedName>
</protein>
<evidence type="ECO:0000313" key="2">
    <source>
        <dbReference type="Proteomes" id="UP000194440"/>
    </source>
</evidence>